<dbReference type="PANTHER" id="PTHR38340">
    <property type="entry name" value="S-LAYER PROTEIN"/>
    <property type="match status" value="1"/>
</dbReference>
<feature type="non-terminal residue" evidence="6">
    <location>
        <position position="1"/>
    </location>
</feature>
<dbReference type="InterPro" id="IPR041437">
    <property type="entry name" value="GH115_C"/>
</dbReference>
<dbReference type="InterPro" id="IPR006644">
    <property type="entry name" value="Cadg"/>
</dbReference>
<dbReference type="InterPro" id="IPR013320">
    <property type="entry name" value="ConA-like_dom_sf"/>
</dbReference>
<comment type="subcellular location">
    <subcellularLocation>
        <location evidence="1">Secreted</location>
    </subcellularLocation>
</comment>
<dbReference type="PANTHER" id="PTHR38340:SF1">
    <property type="entry name" value="S-LAYER PROTEIN"/>
    <property type="match status" value="1"/>
</dbReference>
<dbReference type="InterPro" id="IPR008979">
    <property type="entry name" value="Galactose-bd-like_sf"/>
</dbReference>
<dbReference type="InterPro" id="IPR002126">
    <property type="entry name" value="Cadherin-like_dom"/>
</dbReference>
<dbReference type="SMART" id="SM00736">
    <property type="entry name" value="CADG"/>
    <property type="match status" value="6"/>
</dbReference>
<dbReference type="GO" id="GO:0007156">
    <property type="term" value="P:homophilic cell adhesion via plasma membrane adhesion molecules"/>
    <property type="evidence" value="ECO:0007669"/>
    <property type="project" value="InterPro"/>
</dbReference>
<protein>
    <submittedName>
        <fullName evidence="6">Ig domain-containing protein</fullName>
    </submittedName>
</protein>
<dbReference type="PROSITE" id="PS51820">
    <property type="entry name" value="PA14"/>
    <property type="match status" value="1"/>
</dbReference>
<accession>A0A927IF85</accession>
<dbReference type="Gene3D" id="2.150.10.10">
    <property type="entry name" value="Serralysin-like metalloprotease, C-terminal"/>
    <property type="match status" value="2"/>
</dbReference>
<keyword evidence="2" id="KW-0964">Secreted</keyword>
<evidence type="ECO:0000313" key="6">
    <source>
        <dbReference type="EMBL" id="MBD5779847.1"/>
    </source>
</evidence>
<comment type="caution">
    <text evidence="6">The sequence shown here is derived from an EMBL/GenBank/DDBJ whole genome shotgun (WGS) entry which is preliminary data.</text>
</comment>
<dbReference type="InterPro" id="IPR001343">
    <property type="entry name" value="Hemolysn_Ca-bd"/>
</dbReference>
<dbReference type="Pfam" id="PF17829">
    <property type="entry name" value="GH115_C"/>
    <property type="match status" value="1"/>
</dbReference>
<feature type="region of interest" description="Disordered" evidence="3">
    <location>
        <begin position="1716"/>
        <end position="1735"/>
    </location>
</feature>
<dbReference type="Pfam" id="PF07691">
    <property type="entry name" value="PA14"/>
    <property type="match status" value="1"/>
</dbReference>
<dbReference type="Pfam" id="PF00353">
    <property type="entry name" value="HemolysinCabind"/>
    <property type="match status" value="10"/>
</dbReference>
<dbReference type="GO" id="GO:0005576">
    <property type="term" value="C:extracellular region"/>
    <property type="evidence" value="ECO:0007669"/>
    <property type="project" value="UniProtKB-SubCell"/>
</dbReference>
<dbReference type="InterPro" id="IPR011658">
    <property type="entry name" value="PA14_dom"/>
</dbReference>
<dbReference type="PRINTS" id="PR00313">
    <property type="entry name" value="CABNDNGRPT"/>
</dbReference>
<feature type="compositionally biased region" description="Polar residues" evidence="3">
    <location>
        <begin position="1717"/>
        <end position="1735"/>
    </location>
</feature>
<dbReference type="SUPFAM" id="SSF49785">
    <property type="entry name" value="Galactose-binding domain-like"/>
    <property type="match status" value="1"/>
</dbReference>
<dbReference type="SUPFAM" id="SSF49899">
    <property type="entry name" value="Concanavalin A-like lectins/glucanases"/>
    <property type="match status" value="1"/>
</dbReference>
<feature type="domain" description="Cadherin" evidence="4">
    <location>
        <begin position="817"/>
        <end position="924"/>
    </location>
</feature>
<dbReference type="InterPro" id="IPR015919">
    <property type="entry name" value="Cadherin-like_sf"/>
</dbReference>
<dbReference type="SUPFAM" id="SSF49313">
    <property type="entry name" value="Cadherin-like"/>
    <property type="match status" value="6"/>
</dbReference>
<dbReference type="GO" id="GO:0005509">
    <property type="term" value="F:calcium ion binding"/>
    <property type="evidence" value="ECO:0007669"/>
    <property type="project" value="InterPro"/>
</dbReference>
<dbReference type="Pfam" id="PF05345">
    <property type="entry name" value="He_PIG"/>
    <property type="match status" value="6"/>
</dbReference>
<dbReference type="InterPro" id="IPR013783">
    <property type="entry name" value="Ig-like_fold"/>
</dbReference>
<dbReference type="GO" id="GO:0016020">
    <property type="term" value="C:membrane"/>
    <property type="evidence" value="ECO:0007669"/>
    <property type="project" value="InterPro"/>
</dbReference>
<dbReference type="SUPFAM" id="SSF56988">
    <property type="entry name" value="Anthrax protective antigen"/>
    <property type="match status" value="1"/>
</dbReference>
<dbReference type="InterPro" id="IPR018511">
    <property type="entry name" value="Hemolysin-typ_Ca-bd_CS"/>
</dbReference>
<evidence type="ECO:0000259" key="4">
    <source>
        <dbReference type="PROSITE" id="PS50268"/>
    </source>
</evidence>
<feature type="domain" description="Cadherin" evidence="4">
    <location>
        <begin position="483"/>
        <end position="574"/>
    </location>
</feature>
<gene>
    <name evidence="6" type="ORF">IEN85_10110</name>
</gene>
<evidence type="ECO:0000256" key="3">
    <source>
        <dbReference type="SAM" id="MobiDB-lite"/>
    </source>
</evidence>
<name>A0A927IF85_9BACT</name>
<sequence length="2093" mass="216085">DDTEIVIDSNFDADNSIETISADGHSGVTVTGDYSNQTLDFSETNLDGIESISGGAGHDTVIGSDGDDTILASTGNDNLHGGAGDDTFLYTQGDGADDFHGGEGNDTVKATGDDTEIVIDSNFDAENSIESISADGHSGVTVTGDYSNQTLDFSETNLDGIESISGGAGHDTVIGSDGDDTILASTGNDNLHGGAGDDTFLYTQGDGADDFHGGEGNDTVKATGDDTEIVIDSDFDADNSIETISAEGHSGVTVTGDYSNQTLDFSETNLDGIESISGGAGHDTVIGSDGDDTILASTGNDNLHGGAGDDTFLYTQGDGADDFHGGEGNDTVKATGDDTEIVIDSDFDADNSIETISADGHSGVTVTGDYSNQTLDFSETNLDGIESISGGAGHDTVIGSRGNDTLKGGSGTDTLELEGVRSEYHVTDNGDGTYTVEDLVSGRGGIDIVSEFENFRFADGTFDAVEVLNDTPTLDSEIADQTTDEDAAFSLDISSSFSDVDEGDTLSYSATLENGDPLPSWLSIDSTTGVLSGTPENGDVGTLSVTVTATDSTGATASDTFGIQVENTNDGPTVIQSNQAGLKASYFNLGSSPSQLSDIDFDATPDYIDTVENVDFFLGGGAVYEGGPSDNVAIKYEGNIQIDASGSWNFRVSGDDGFRLFVDGQEVVDLDGLHSHQSATGNIELTEGQHSVELIYFERGGDSSLRLEWQGPNDSSYSVISSESLSIPDSTINASEDSTFSLDTSSSFSDVDEGDTLTYSATLENGDPLPSWLSIDSTTGILSGTPENGDVGALSVTVTAVDSAGATASDSFGIQVENTNDGPTVSAIADQTTDEDAAFSLDISSNFSDVDEGDTLTYSATLENGAPLPSWLSIDSATGVLSGTPENGDVGALSVTVTATDSAGATASDTFGIQVENTNDVPTASAISDQSVDRENAFSLDVSSNFSDVDVGDSLTYSATLANGDPLPSWLSFNTSTGQFSGTPSQDDSGTISVKVVASDGTAIAEDTFDIQVNATAVQSGDGDANAISGDDYDDEISGGKGSDTIQGGAGNDTIYGDDSDANPTTATNFIINGSFEDVAGGNNHSWGISKSSVQGWTDANSTDFEMHVSGWEGMDAATDGDYFLDMAESPGRMDISQTVQGLTEDASYTLSFDVGDRSGDLSNSMQVYFGGELIATIDPQAQDTWESFSFEVTGGMGDGSNTLRFVETGGHDNVGISLDNVQLVDADNDTIDAGAGDDTITGGAGDDTIDGGAGTDTIVYSGAQADYDVINNGDGTFTITDNTSGRDGTDTVSNVEFIQFSDTTLSIEDAAASAPSLDTPIADAHTDEDAAFSVDTSASFSQTDGDAITYSATLADGSALPEWLSFNTSTGVLSGTPDNDDVGTISIKVIATDENGSTSDTFTLTVDNTNDVPTVTSAISDQSVTVTVDFNLDVSGNFGDVDTGDSLSFSATLSDGSALPDWLTIDSNTGLLSGTPGLADNGAINVKVTATDEAGATTTDTFAITVEEVPDPEAGTFLMSSGLVSIEAESYASKTDSGSDTWADYSNGSFSGGEGVYMASGDSENLLSASEAQSSSSELTYEVNFEAAGTYYVWVRADGTQDGGSSGNDDSLHIGLDGVVATDDGGLSVGDGGLEWGSNSVNGGRVAITVTEPGQHTLNIWQREDGIAIDKIVISNDANYDPSSLNSGTGPEESAQQAGIVDQGPALIAQWKFDESSGTTAEDASGTNDGTYKNGTSLGSDGVLTAGTSASFDGVDDYVEISPSSDFQLSEGSFVISFNPSEISGQQTLFSRDSMNYDAGGHIDAYIESDGTLTVRIQSDSASYHISSDPGAITAGTNNQMALSFGSEGLELFLNGTSVATNAYTGGISENNEPITIGASQQYSGDGIADSLRDFFQGTIDNFEIYDSQIDSTFAQSLYSQVEEPDQTYIGTSANETITTGSGDDYIEAGGGSDTINAGDGDDTINIGTNQNPYGTTIDGGDGWDTLDLEIGGYTLDFTSIDNANITNIEQINIDGGTSDTLRISAEDVLDMTDGNNRLFVDGDSSDSVEIESTYASQGTENIEGTNYNHYYDVNTDTHLYINTDITDTHTF</sequence>
<dbReference type="PROSITE" id="PS00330">
    <property type="entry name" value="HEMOLYSIN_CALCIUM"/>
    <property type="match status" value="6"/>
</dbReference>
<dbReference type="InterPro" id="IPR011049">
    <property type="entry name" value="Serralysin-like_metalloprot_C"/>
</dbReference>
<feature type="domain" description="PA14" evidence="5">
    <location>
        <begin position="577"/>
        <end position="724"/>
    </location>
</feature>
<proteinExistence type="predicted"/>
<evidence type="ECO:0000256" key="1">
    <source>
        <dbReference type="ARBA" id="ARBA00004613"/>
    </source>
</evidence>
<keyword evidence="7" id="KW-1185">Reference proteome</keyword>
<dbReference type="EMBL" id="JACYFG010000018">
    <property type="protein sequence ID" value="MBD5779847.1"/>
    <property type="molecule type" value="Genomic_DNA"/>
</dbReference>
<feature type="domain" description="Cadherin" evidence="4">
    <location>
        <begin position="1441"/>
        <end position="1518"/>
    </location>
</feature>
<dbReference type="Pfam" id="PF13385">
    <property type="entry name" value="Laminin_G_3"/>
    <property type="match status" value="1"/>
</dbReference>
<evidence type="ECO:0000259" key="5">
    <source>
        <dbReference type="PROSITE" id="PS51820"/>
    </source>
</evidence>
<dbReference type="SUPFAM" id="SSF51120">
    <property type="entry name" value="beta-Roll"/>
    <property type="match status" value="6"/>
</dbReference>
<dbReference type="Gene3D" id="2.60.40.10">
    <property type="entry name" value="Immunoglobulins"/>
    <property type="match status" value="6"/>
</dbReference>
<dbReference type="SMART" id="SM00758">
    <property type="entry name" value="PA14"/>
    <property type="match status" value="1"/>
</dbReference>
<dbReference type="Gene3D" id="2.60.120.1620">
    <property type="match status" value="1"/>
</dbReference>
<evidence type="ECO:0000313" key="7">
    <source>
        <dbReference type="Proteomes" id="UP000622317"/>
    </source>
</evidence>
<dbReference type="InterPro" id="IPR037524">
    <property type="entry name" value="PA14/GLEYA"/>
</dbReference>
<dbReference type="Gene3D" id="2.60.120.380">
    <property type="match status" value="1"/>
</dbReference>
<dbReference type="InterPro" id="IPR050557">
    <property type="entry name" value="RTX_toxin/Mannuronan_C5-epim"/>
</dbReference>
<evidence type="ECO:0000256" key="2">
    <source>
        <dbReference type="ARBA" id="ARBA00022525"/>
    </source>
</evidence>
<dbReference type="Proteomes" id="UP000622317">
    <property type="component" value="Unassembled WGS sequence"/>
</dbReference>
<organism evidence="6 7">
    <name type="scientific">Pelagicoccus enzymogenes</name>
    <dbReference type="NCBI Taxonomy" id="2773457"/>
    <lineage>
        <taxon>Bacteria</taxon>
        <taxon>Pseudomonadati</taxon>
        <taxon>Verrucomicrobiota</taxon>
        <taxon>Opitutia</taxon>
        <taxon>Puniceicoccales</taxon>
        <taxon>Pelagicoccaceae</taxon>
        <taxon>Pelagicoccus</taxon>
    </lineage>
</organism>
<dbReference type="PROSITE" id="PS50268">
    <property type="entry name" value="CADHERIN_2"/>
    <property type="match status" value="3"/>
</dbReference>
<dbReference type="Gene3D" id="2.160.20.160">
    <property type="match status" value="2"/>
</dbReference>
<reference evidence="6" key="1">
    <citation type="submission" date="2020-09" db="EMBL/GenBank/DDBJ databases">
        <title>Pelagicoccus enzymogenes sp. nov. with an EPS production, isolated from marine sediment.</title>
        <authorList>
            <person name="Feng X."/>
        </authorList>
    </citation>
    <scope>NUCLEOTIDE SEQUENCE</scope>
    <source>
        <strain evidence="6">NFK12</strain>
    </source>
</reference>